<evidence type="ECO:0000313" key="2">
    <source>
        <dbReference type="EMBL" id="MBR7836433.1"/>
    </source>
</evidence>
<dbReference type="InterPro" id="IPR000600">
    <property type="entry name" value="ROK"/>
</dbReference>
<reference evidence="2" key="1">
    <citation type="submission" date="2021-04" db="EMBL/GenBank/DDBJ databases">
        <title>Genome based classification of Actinospica acidithermotolerans sp. nov., an actinobacterium isolated from an Indonesian hot spring.</title>
        <authorList>
            <person name="Kusuma A.B."/>
            <person name="Putra K.E."/>
            <person name="Nafisah S."/>
            <person name="Loh J."/>
            <person name="Nouioui I."/>
            <person name="Goodfellow M."/>
        </authorList>
    </citation>
    <scope>NUCLEOTIDE SEQUENCE</scope>
    <source>
        <strain evidence="2">CSCA 57</strain>
    </source>
</reference>
<dbReference type="InterPro" id="IPR049874">
    <property type="entry name" value="ROK_cs"/>
</dbReference>
<evidence type="ECO:0000256" key="1">
    <source>
        <dbReference type="ARBA" id="ARBA00006479"/>
    </source>
</evidence>
<dbReference type="PANTHER" id="PTHR18964">
    <property type="entry name" value="ROK (REPRESSOR, ORF, KINASE) FAMILY"/>
    <property type="match status" value="1"/>
</dbReference>
<name>A0A941EU06_9ACTN</name>
<organism evidence="2 3">
    <name type="scientific">Actinospica durhamensis</name>
    <dbReference type="NCBI Taxonomy" id="1508375"/>
    <lineage>
        <taxon>Bacteria</taxon>
        <taxon>Bacillati</taxon>
        <taxon>Actinomycetota</taxon>
        <taxon>Actinomycetes</taxon>
        <taxon>Catenulisporales</taxon>
        <taxon>Actinospicaceae</taxon>
        <taxon>Actinospica</taxon>
    </lineage>
</organism>
<gene>
    <name evidence="2" type="ORF">KDL01_24360</name>
</gene>
<keyword evidence="3" id="KW-1185">Reference proteome</keyword>
<dbReference type="EMBL" id="JAGSOG010000141">
    <property type="protein sequence ID" value="MBR7836433.1"/>
    <property type="molecule type" value="Genomic_DNA"/>
</dbReference>
<dbReference type="SUPFAM" id="SSF53067">
    <property type="entry name" value="Actin-like ATPase domain"/>
    <property type="match status" value="1"/>
</dbReference>
<comment type="similarity">
    <text evidence="1">Belongs to the ROK (NagC/XylR) family.</text>
</comment>
<proteinExistence type="inferred from homology"/>
<dbReference type="PANTHER" id="PTHR18964:SF169">
    <property type="entry name" value="N-ACETYLMANNOSAMINE KINASE"/>
    <property type="match status" value="1"/>
</dbReference>
<dbReference type="InterPro" id="IPR043129">
    <property type="entry name" value="ATPase_NBD"/>
</dbReference>
<dbReference type="Proteomes" id="UP000675781">
    <property type="component" value="Unassembled WGS sequence"/>
</dbReference>
<dbReference type="AlphaFoldDB" id="A0A941EU06"/>
<comment type="caution">
    <text evidence="2">The sequence shown here is derived from an EMBL/GenBank/DDBJ whole genome shotgun (WGS) entry which is preliminary data.</text>
</comment>
<dbReference type="Gene3D" id="3.30.420.40">
    <property type="match status" value="2"/>
</dbReference>
<dbReference type="RefSeq" id="WP_212530911.1">
    <property type="nucleotide sequence ID" value="NZ_JAGSOG010000141.1"/>
</dbReference>
<evidence type="ECO:0000313" key="3">
    <source>
        <dbReference type="Proteomes" id="UP000675781"/>
    </source>
</evidence>
<sequence>MGTSTQNVGSVAAIDIGGTKIAGGVVDGSGRVLYATSCPTPAPPAPPVPPVSAATIQSASDDALHRAPDGISSAAAEVMAAVYAVLDDLAASPAWDGVDAVGIGSAGPVDVQNGTVSPVNIPAWRSFPLIAQTALHPAVGDRPLTLAGDAVAMAAGEHLYGAAAGHANALCMVVSTGVGGGLVLGGRVMPGATGNAGHIGHITVDLDGEPCPCGGRGCLERLASGPSIVRRALSFGWVPQATDTHGPDPRTDAPRSATLTHSAAAVAHSAAAGDRAALAAFDRAAQALAAGIAATAALVELDLVVIGGGVAQAGELLFAPLRAWLAQYATLAFTRHLTVVPARLGTHAGLVGAAACARSGAFPAHHPDTRAGESAVAWA</sequence>
<protein>
    <submittedName>
        <fullName evidence="2">ROK family protein</fullName>
    </submittedName>
</protein>
<accession>A0A941EU06</accession>
<dbReference type="PROSITE" id="PS01125">
    <property type="entry name" value="ROK"/>
    <property type="match status" value="1"/>
</dbReference>
<dbReference type="Pfam" id="PF00480">
    <property type="entry name" value="ROK"/>
    <property type="match status" value="1"/>
</dbReference>